<dbReference type="Gene3D" id="3.30.9.10">
    <property type="entry name" value="D-Amino Acid Oxidase, subunit A, domain 2"/>
    <property type="match status" value="1"/>
</dbReference>
<dbReference type="EMBL" id="JAUYVI010000008">
    <property type="protein sequence ID" value="MDQ7250834.1"/>
    <property type="molecule type" value="Genomic_DNA"/>
</dbReference>
<evidence type="ECO:0000259" key="2">
    <source>
        <dbReference type="Pfam" id="PF01266"/>
    </source>
</evidence>
<dbReference type="PANTHER" id="PTHR13847">
    <property type="entry name" value="SARCOSINE DEHYDROGENASE-RELATED"/>
    <property type="match status" value="1"/>
</dbReference>
<dbReference type="InterPro" id="IPR036188">
    <property type="entry name" value="FAD/NAD-bd_sf"/>
</dbReference>
<gene>
    <name evidence="3" type="ORF">Q8A70_24305</name>
</gene>
<dbReference type="PANTHER" id="PTHR13847:SF201">
    <property type="entry name" value="PUTATIBE OXIDOREDUCTASE"/>
    <property type="match status" value="1"/>
</dbReference>
<protein>
    <submittedName>
        <fullName evidence="3">FAD-dependent oxidoreductase</fullName>
        <ecNumber evidence="3">1.-.-.-</ecNumber>
    </submittedName>
</protein>
<dbReference type="Gene3D" id="3.50.50.60">
    <property type="entry name" value="FAD/NAD(P)-binding domain"/>
    <property type="match status" value="1"/>
</dbReference>
<keyword evidence="4" id="KW-1185">Reference proteome</keyword>
<evidence type="ECO:0000313" key="4">
    <source>
        <dbReference type="Proteomes" id="UP001230156"/>
    </source>
</evidence>
<dbReference type="EC" id="1.-.-.-" evidence="3"/>
<dbReference type="GO" id="GO:0016491">
    <property type="term" value="F:oxidoreductase activity"/>
    <property type="evidence" value="ECO:0007669"/>
    <property type="project" value="UniProtKB-KW"/>
</dbReference>
<feature type="domain" description="FAD dependent oxidoreductase" evidence="2">
    <location>
        <begin position="23"/>
        <end position="373"/>
    </location>
</feature>
<evidence type="ECO:0000313" key="3">
    <source>
        <dbReference type="EMBL" id="MDQ7250834.1"/>
    </source>
</evidence>
<sequence>MWLSRARRPAIRHAKHPGQIEPDVVVVGAGISGALIADALVTAGKTVAVFDRRGPLQGSTPASTALLQFEIDIPLSELSRKIGREKAARAWWRSADGVEHLRARILDLGLDCDFQERCSVYLPGDLLDMAGLKHETKLRRAAGLRSTMIGRQELKALTGVSRPGAILSHGTAEVNPVKLTAGLWQSAVARGAKIYAPVEVDDVASFRDHVRVKLAGGRTIRAGAIVFATGYELVKFIKPKGYKIASTWAYATRIQKENLWPSRCLIWEAADPYLYARTDAAGRIIVGGEDEEFADAAARNRLLPEKIAAIERKLAKLMPKVDPTPAQAWCGSFGQSPTGLPLIGAIPRHRNCYAVLGFGGNGITFSAIAAQVLQRTLCGLKDPDADLFRF</sequence>
<name>A0ABU0YSZ3_9PROT</name>
<dbReference type="Proteomes" id="UP001230156">
    <property type="component" value="Unassembled WGS sequence"/>
</dbReference>
<keyword evidence="1 3" id="KW-0560">Oxidoreductase</keyword>
<evidence type="ECO:0000256" key="1">
    <source>
        <dbReference type="ARBA" id="ARBA00023002"/>
    </source>
</evidence>
<organism evidence="3 4">
    <name type="scientific">Dongia sedimenti</name>
    <dbReference type="NCBI Taxonomy" id="3064282"/>
    <lineage>
        <taxon>Bacteria</taxon>
        <taxon>Pseudomonadati</taxon>
        <taxon>Pseudomonadota</taxon>
        <taxon>Alphaproteobacteria</taxon>
        <taxon>Rhodospirillales</taxon>
        <taxon>Dongiaceae</taxon>
        <taxon>Dongia</taxon>
    </lineage>
</organism>
<dbReference type="InterPro" id="IPR006076">
    <property type="entry name" value="FAD-dep_OxRdtase"/>
</dbReference>
<dbReference type="Pfam" id="PF01266">
    <property type="entry name" value="DAO"/>
    <property type="match status" value="1"/>
</dbReference>
<comment type="caution">
    <text evidence="3">The sequence shown here is derived from an EMBL/GenBank/DDBJ whole genome shotgun (WGS) entry which is preliminary data.</text>
</comment>
<accession>A0ABU0YSZ3</accession>
<dbReference type="SUPFAM" id="SSF51905">
    <property type="entry name" value="FAD/NAD(P)-binding domain"/>
    <property type="match status" value="1"/>
</dbReference>
<dbReference type="RefSeq" id="WP_379960608.1">
    <property type="nucleotide sequence ID" value="NZ_JAUYVI010000008.1"/>
</dbReference>
<reference evidence="4" key="1">
    <citation type="submission" date="2023-08" db="EMBL/GenBank/DDBJ databases">
        <title>Rhodospirillaceae gen. nov., a novel taxon isolated from the Yangtze River Yuezi River estuary sludge.</title>
        <authorList>
            <person name="Ruan L."/>
        </authorList>
    </citation>
    <scope>NUCLEOTIDE SEQUENCE [LARGE SCALE GENOMIC DNA]</scope>
    <source>
        <strain evidence="4">R-7</strain>
    </source>
</reference>
<proteinExistence type="predicted"/>